<dbReference type="AlphaFoldDB" id="A0AAW0JYT1"/>
<dbReference type="Proteomes" id="UP000237347">
    <property type="component" value="Unassembled WGS sequence"/>
</dbReference>
<name>A0AAW0JYT1_QUESU</name>
<organism evidence="1 2">
    <name type="scientific">Quercus suber</name>
    <name type="common">Cork oak</name>
    <dbReference type="NCBI Taxonomy" id="58331"/>
    <lineage>
        <taxon>Eukaryota</taxon>
        <taxon>Viridiplantae</taxon>
        <taxon>Streptophyta</taxon>
        <taxon>Embryophyta</taxon>
        <taxon>Tracheophyta</taxon>
        <taxon>Spermatophyta</taxon>
        <taxon>Magnoliopsida</taxon>
        <taxon>eudicotyledons</taxon>
        <taxon>Gunneridae</taxon>
        <taxon>Pentapetalae</taxon>
        <taxon>rosids</taxon>
        <taxon>fabids</taxon>
        <taxon>Fagales</taxon>
        <taxon>Fagaceae</taxon>
        <taxon>Quercus</taxon>
    </lineage>
</organism>
<gene>
    <name evidence="1" type="ORF">CFP56_027206</name>
</gene>
<comment type="caution">
    <text evidence="1">The sequence shown here is derived from an EMBL/GenBank/DDBJ whole genome shotgun (WGS) entry which is preliminary data.</text>
</comment>
<reference evidence="1 2" key="1">
    <citation type="journal article" date="2018" name="Sci. Data">
        <title>The draft genome sequence of cork oak.</title>
        <authorList>
            <person name="Ramos A.M."/>
            <person name="Usie A."/>
            <person name="Barbosa P."/>
            <person name="Barros P.M."/>
            <person name="Capote T."/>
            <person name="Chaves I."/>
            <person name="Simoes F."/>
            <person name="Abreu I."/>
            <person name="Carrasquinho I."/>
            <person name="Faro C."/>
            <person name="Guimaraes J.B."/>
            <person name="Mendonca D."/>
            <person name="Nobrega F."/>
            <person name="Rodrigues L."/>
            <person name="Saibo N.J.M."/>
            <person name="Varela M.C."/>
            <person name="Egas C."/>
            <person name="Matos J."/>
            <person name="Miguel C.M."/>
            <person name="Oliveira M.M."/>
            <person name="Ricardo C.P."/>
            <person name="Goncalves S."/>
        </authorList>
    </citation>
    <scope>NUCLEOTIDE SEQUENCE [LARGE SCALE GENOMIC DNA]</scope>
    <source>
        <strain evidence="2">cv. HL8</strain>
    </source>
</reference>
<evidence type="ECO:0000313" key="2">
    <source>
        <dbReference type="Proteomes" id="UP000237347"/>
    </source>
</evidence>
<evidence type="ECO:0008006" key="3">
    <source>
        <dbReference type="Google" id="ProtNLM"/>
    </source>
</evidence>
<keyword evidence="2" id="KW-1185">Reference proteome</keyword>
<evidence type="ECO:0000313" key="1">
    <source>
        <dbReference type="EMBL" id="KAK7831610.1"/>
    </source>
</evidence>
<dbReference type="EMBL" id="PKMF04000441">
    <property type="protein sequence ID" value="KAK7831610.1"/>
    <property type="molecule type" value="Genomic_DNA"/>
</dbReference>
<protein>
    <recommendedName>
        <fullName evidence="3">Secreted protein</fullName>
    </recommendedName>
</protein>
<accession>A0AAW0JYT1</accession>
<sequence>MRAALALLAFRFATRFLSNAAAVRTCACFDSSLATSTACFNCLNLAITIGVVAVPHVQQMLVSNHLKNLHARSQRHKDGHHNWRDSYLFPTLYILGLKKKIEENVHIELNNINLLISNLTGGAQSCLKLMTLLPPRQFNFSTETLH</sequence>
<proteinExistence type="predicted"/>